<organism evidence="4 5">
    <name type="scientific">Gomphosphaeria aponina SAG 52.96 = DSM 107014</name>
    <dbReference type="NCBI Taxonomy" id="1521640"/>
    <lineage>
        <taxon>Bacteria</taxon>
        <taxon>Bacillati</taxon>
        <taxon>Cyanobacteriota</taxon>
        <taxon>Cyanophyceae</taxon>
        <taxon>Oscillatoriophycideae</taxon>
        <taxon>Chroococcales</taxon>
        <taxon>Gomphosphaeriaceae</taxon>
        <taxon>Gomphosphaeria</taxon>
    </lineage>
</organism>
<dbReference type="InterPro" id="IPR018511">
    <property type="entry name" value="Hemolysin-typ_Ca-bd_CS"/>
</dbReference>
<dbReference type="PANTHER" id="PTHR38340:SF1">
    <property type="entry name" value="S-LAYER PROTEIN"/>
    <property type="match status" value="1"/>
</dbReference>
<keyword evidence="2" id="KW-0964">Secreted</keyword>
<evidence type="ECO:0000313" key="4">
    <source>
        <dbReference type="EMBL" id="MBR8827296.1"/>
    </source>
</evidence>
<evidence type="ECO:0008006" key="6">
    <source>
        <dbReference type="Google" id="ProtNLM"/>
    </source>
</evidence>
<comment type="caution">
    <text evidence="4">The sequence shown here is derived from an EMBL/GenBank/DDBJ whole genome shotgun (WGS) entry which is preliminary data.</text>
</comment>
<dbReference type="GO" id="GO:0005576">
    <property type="term" value="C:extracellular region"/>
    <property type="evidence" value="ECO:0007669"/>
    <property type="project" value="UniProtKB-SubCell"/>
</dbReference>
<dbReference type="Proteomes" id="UP000767446">
    <property type="component" value="Unassembled WGS sequence"/>
</dbReference>
<dbReference type="EMBL" id="JADQBC010000026">
    <property type="protein sequence ID" value="MBR8827296.1"/>
    <property type="molecule type" value="Genomic_DNA"/>
</dbReference>
<dbReference type="AlphaFoldDB" id="A0A941GQM8"/>
<accession>A0A941GQM8</accession>
<dbReference type="InterPro" id="IPR050557">
    <property type="entry name" value="RTX_toxin/Mannuronan_C5-epim"/>
</dbReference>
<proteinExistence type="predicted"/>
<reference evidence="4" key="1">
    <citation type="submission" date="2021-02" db="EMBL/GenBank/DDBJ databases">
        <title>Metagenome analyses of Stigonema ocellatum DSM 106950, Chlorogloea purpurea SAG 13.99 and Gomphosphaeria aponina DSM 107014.</title>
        <authorList>
            <person name="Marter P."/>
            <person name="Huang S."/>
        </authorList>
    </citation>
    <scope>NUCLEOTIDE SEQUENCE</scope>
    <source>
        <strain evidence="4">JP213</strain>
    </source>
</reference>
<gene>
    <name evidence="4" type="ORF">DSM107014_05220</name>
</gene>
<dbReference type="SUPFAM" id="SSF51120">
    <property type="entry name" value="beta-Roll"/>
    <property type="match status" value="2"/>
</dbReference>
<dbReference type="Gene3D" id="2.150.10.10">
    <property type="entry name" value="Serralysin-like metalloprotease, C-terminal"/>
    <property type="match status" value="2"/>
</dbReference>
<dbReference type="PROSITE" id="PS00330">
    <property type="entry name" value="HEMOLYSIN_CALCIUM"/>
    <property type="match status" value="2"/>
</dbReference>
<protein>
    <recommendedName>
        <fullName evidence="6">Calcium-binding protein</fullName>
    </recommendedName>
</protein>
<dbReference type="GO" id="GO:0005509">
    <property type="term" value="F:calcium ion binding"/>
    <property type="evidence" value="ECO:0007669"/>
    <property type="project" value="InterPro"/>
</dbReference>
<evidence type="ECO:0000256" key="3">
    <source>
        <dbReference type="SAM" id="MobiDB-lite"/>
    </source>
</evidence>
<dbReference type="InterPro" id="IPR001343">
    <property type="entry name" value="Hemolysn_Ca-bd"/>
</dbReference>
<comment type="subcellular location">
    <subcellularLocation>
        <location evidence="1">Secreted</location>
    </subcellularLocation>
</comment>
<feature type="region of interest" description="Disordered" evidence="3">
    <location>
        <begin position="1"/>
        <end position="20"/>
    </location>
</feature>
<dbReference type="PANTHER" id="PTHR38340">
    <property type="entry name" value="S-LAYER PROTEIN"/>
    <property type="match status" value="1"/>
</dbReference>
<evidence type="ECO:0000256" key="2">
    <source>
        <dbReference type="ARBA" id="ARBA00022525"/>
    </source>
</evidence>
<dbReference type="Pfam" id="PF00353">
    <property type="entry name" value="HemolysinCabind"/>
    <property type="match status" value="3"/>
</dbReference>
<name>A0A941GQM8_9CHRO</name>
<dbReference type="PRINTS" id="PR00313">
    <property type="entry name" value="CABNDNGRPT"/>
</dbReference>
<evidence type="ECO:0000313" key="5">
    <source>
        <dbReference type="Proteomes" id="UP000767446"/>
    </source>
</evidence>
<dbReference type="InterPro" id="IPR011049">
    <property type="entry name" value="Serralysin-like_metalloprot_C"/>
</dbReference>
<sequence>MTDSFIEEPGITPDTDIPGVVTPLPGGGVEIIPPEEPTLSEVTNPITGEPILDSKTGEPLPGNEILGSVNNDVILAAGRNAEVVDAGGGDDFIEGRGGSDFLVGNTGADTIIGGVKTDTIIGGTGNDELRGRKGSDTVLGGAGEDLLRGNKGRDLLDGGGNSVVPVDDQGNIQYLGDTIYGGKGKDTLVAGIGNDILTGGKGKDTFVFEYIEDANGELRPLGRNSVIEDFSVEEGDKIQIYGLDSKDLDRVNYNQNTGVVSVDGRRLVTLNNAPDFDPEKDVKIFTKDFTANDDFELF</sequence>
<evidence type="ECO:0000256" key="1">
    <source>
        <dbReference type="ARBA" id="ARBA00004613"/>
    </source>
</evidence>